<sequence length="78" mass="8220">MGGFILGVVVALFVGMRLARLVDARKGARGGMKKAKTDLPGARKKSRTATFALVKFVALLVLIVAAVLYGFARANADN</sequence>
<keyword evidence="1" id="KW-1133">Transmembrane helix</keyword>
<dbReference type="RefSeq" id="WP_378070923.1">
    <property type="nucleotide sequence ID" value="NZ_JBHSBL010000024.1"/>
</dbReference>
<dbReference type="EMBL" id="JBHSBL010000024">
    <property type="protein sequence ID" value="MFC4070030.1"/>
    <property type="molecule type" value="Genomic_DNA"/>
</dbReference>
<evidence type="ECO:0000313" key="2">
    <source>
        <dbReference type="EMBL" id="MFC4070030.1"/>
    </source>
</evidence>
<dbReference type="Proteomes" id="UP001595867">
    <property type="component" value="Unassembled WGS sequence"/>
</dbReference>
<organism evidence="2 3">
    <name type="scientific">Actinoplanes subglobosus</name>
    <dbReference type="NCBI Taxonomy" id="1547892"/>
    <lineage>
        <taxon>Bacteria</taxon>
        <taxon>Bacillati</taxon>
        <taxon>Actinomycetota</taxon>
        <taxon>Actinomycetes</taxon>
        <taxon>Micromonosporales</taxon>
        <taxon>Micromonosporaceae</taxon>
        <taxon>Actinoplanes</taxon>
    </lineage>
</organism>
<evidence type="ECO:0000256" key="1">
    <source>
        <dbReference type="SAM" id="Phobius"/>
    </source>
</evidence>
<comment type="caution">
    <text evidence="2">The sequence shown here is derived from an EMBL/GenBank/DDBJ whole genome shotgun (WGS) entry which is preliminary data.</text>
</comment>
<gene>
    <name evidence="2" type="ORF">ACFO0C_34315</name>
</gene>
<accession>A0ABV8J4U4</accession>
<evidence type="ECO:0000313" key="3">
    <source>
        <dbReference type="Proteomes" id="UP001595867"/>
    </source>
</evidence>
<keyword evidence="3" id="KW-1185">Reference proteome</keyword>
<proteinExistence type="predicted"/>
<keyword evidence="1" id="KW-0472">Membrane</keyword>
<protein>
    <submittedName>
        <fullName evidence="2">Uncharacterized protein</fullName>
    </submittedName>
</protein>
<reference evidence="3" key="1">
    <citation type="journal article" date="2019" name="Int. J. Syst. Evol. Microbiol.">
        <title>The Global Catalogue of Microorganisms (GCM) 10K type strain sequencing project: providing services to taxonomists for standard genome sequencing and annotation.</title>
        <authorList>
            <consortium name="The Broad Institute Genomics Platform"/>
            <consortium name="The Broad Institute Genome Sequencing Center for Infectious Disease"/>
            <person name="Wu L."/>
            <person name="Ma J."/>
        </authorList>
    </citation>
    <scope>NUCLEOTIDE SEQUENCE [LARGE SCALE GENOMIC DNA]</scope>
    <source>
        <strain evidence="3">TBRC 5832</strain>
    </source>
</reference>
<name>A0ABV8J4U4_9ACTN</name>
<feature type="transmembrane region" description="Helical" evidence="1">
    <location>
        <begin position="48"/>
        <end position="72"/>
    </location>
</feature>
<keyword evidence="1" id="KW-0812">Transmembrane</keyword>